<accession>A0ABV3BZ10</accession>
<sequence length="227" mass="25223">MEQEQQNSDGFSPGPDDDFVVEFDFAGGWLGLTLHEGTRAEARQVAADLVEQFNPLHLSVGKAALQQELEEHALSVFESGPLLTAVAYTDSGVFLADMSVLAYGEDGVTRPSPEEYQHMLLKWSYAEVKGDAEITEVELPIGPAVRVQAVLVEKRRFGWGKKLSECVRYWVWPTGNEAILLVEARWLNFERTDELTDLVDRVMPSMRLVPVPAEPDPDAAPEPPSEL</sequence>
<protein>
    <submittedName>
        <fullName evidence="1">Uncharacterized protein</fullName>
    </submittedName>
</protein>
<proteinExistence type="predicted"/>
<evidence type="ECO:0000313" key="1">
    <source>
        <dbReference type="EMBL" id="MEU6826253.1"/>
    </source>
</evidence>
<dbReference type="Proteomes" id="UP001551176">
    <property type="component" value="Unassembled WGS sequence"/>
</dbReference>
<dbReference type="EMBL" id="JBEYXV010000025">
    <property type="protein sequence ID" value="MEU6826253.1"/>
    <property type="molecule type" value="Genomic_DNA"/>
</dbReference>
<reference evidence="1 2" key="1">
    <citation type="submission" date="2024-06" db="EMBL/GenBank/DDBJ databases">
        <title>The Natural Products Discovery Center: Release of the First 8490 Sequenced Strains for Exploring Actinobacteria Biosynthetic Diversity.</title>
        <authorList>
            <person name="Kalkreuter E."/>
            <person name="Kautsar S.A."/>
            <person name="Yang D."/>
            <person name="Bader C.D."/>
            <person name="Teijaro C.N."/>
            <person name="Fluegel L."/>
            <person name="Davis C.M."/>
            <person name="Simpson J.R."/>
            <person name="Lauterbach L."/>
            <person name="Steele A.D."/>
            <person name="Gui C."/>
            <person name="Meng S."/>
            <person name="Li G."/>
            <person name="Viehrig K."/>
            <person name="Ye F."/>
            <person name="Su P."/>
            <person name="Kiefer A.F."/>
            <person name="Nichols A."/>
            <person name="Cepeda A.J."/>
            <person name="Yan W."/>
            <person name="Fan B."/>
            <person name="Jiang Y."/>
            <person name="Adhikari A."/>
            <person name="Zheng C.-J."/>
            <person name="Schuster L."/>
            <person name="Cowan T.M."/>
            <person name="Smanski M.J."/>
            <person name="Chevrette M.G."/>
            <person name="De Carvalho L.P.S."/>
            <person name="Shen B."/>
        </authorList>
    </citation>
    <scope>NUCLEOTIDE SEQUENCE [LARGE SCALE GENOMIC DNA]</scope>
    <source>
        <strain evidence="1 2">NPDC046838</strain>
    </source>
</reference>
<evidence type="ECO:0000313" key="2">
    <source>
        <dbReference type="Proteomes" id="UP001551176"/>
    </source>
</evidence>
<name>A0ABV3BZ10_9ACTN</name>
<keyword evidence="2" id="KW-1185">Reference proteome</keyword>
<gene>
    <name evidence="1" type="ORF">ABZ921_37045</name>
</gene>
<dbReference type="RefSeq" id="WP_359357309.1">
    <property type="nucleotide sequence ID" value="NZ_JBEYXV010000025.1"/>
</dbReference>
<comment type="caution">
    <text evidence="1">The sequence shown here is derived from an EMBL/GenBank/DDBJ whole genome shotgun (WGS) entry which is preliminary data.</text>
</comment>
<organism evidence="1 2">
    <name type="scientific">Streptomyces atriruber</name>
    <dbReference type="NCBI Taxonomy" id="545121"/>
    <lineage>
        <taxon>Bacteria</taxon>
        <taxon>Bacillati</taxon>
        <taxon>Actinomycetota</taxon>
        <taxon>Actinomycetes</taxon>
        <taxon>Kitasatosporales</taxon>
        <taxon>Streptomycetaceae</taxon>
        <taxon>Streptomyces</taxon>
    </lineage>
</organism>